<dbReference type="RefSeq" id="WP_015026214.1">
    <property type="nucleotide sequence ID" value="NC_018742.1"/>
</dbReference>
<dbReference type="GO" id="GO:0032259">
    <property type="term" value="P:methylation"/>
    <property type="evidence" value="ECO:0007669"/>
    <property type="project" value="UniProtKB-KW"/>
</dbReference>
<dbReference type="InterPro" id="IPR029063">
    <property type="entry name" value="SAM-dependent_MTases_sf"/>
</dbReference>
<evidence type="ECO:0000256" key="4">
    <source>
        <dbReference type="ARBA" id="ARBA00022679"/>
    </source>
</evidence>
<geneLocation type="plasmid" evidence="10 11">
    <name>pEMTOL01</name>
</geneLocation>
<feature type="domain" description="DNA methylase adenine-specific" evidence="8">
    <location>
        <begin position="150"/>
        <end position="437"/>
    </location>
</feature>
<evidence type="ECO:0000259" key="8">
    <source>
        <dbReference type="Pfam" id="PF02384"/>
    </source>
</evidence>
<sequence>MTQQQIKQLEKELWDAADELRANSKLTAAEYKDPVLGLVLLRFAQNKFEEATKIVEQNIPETPRGKRAATPDDYTAAGAMFIPEKAKYDYLANLPEAEDIATKINDAMRLIEEINPSLAGNLPRNYQDFEPSLLQSLVRTFNKDAVKKASGDVFGRIYEYFLMKFSMQGAGAQEGGEFFTPPSLVQLIVNFIEPMQGIIHDPACGSGGMFVQTGYFVKSHTNTEVNEAIKVYGTEQKSNNTKLAKINLAIHGIEGEIKEANSFYADPHDLYEKCDFVMANPPFNVSKIDMDKEFVKLDRRLPWKTPKADNGNYLWVQYFYSYLKPNKGRAGFVMASSATDAGHSEAQIRAKLIDTGHVDCVVSVSNNFFYTRSLPCHVWFLDKGKKAPNGNAPQNDHNHVLMIDARNVYRKVSTTINDFSYGQLVNLSAIKDLYRQKPAAIAEAIAQHRAFIAENLGETIGFYDILLERLKHELGKIPDYEAPKLEFSELAEAQSLFDALLKPAEDARERVRTLQDKISTLEKQIAERPDDQKVLRKTIAEYRSQIMALNRPLNVFADATATFFELAKQAIKDWQQLLEWFPAGEYRDVDGLCRIVPIDELKANDYSLTPGRYVGVSQSTDKGFDYKTRMTEIQTEFGDLNTEAVGLAALIEDNLRQLVK</sequence>
<dbReference type="InterPro" id="IPR022749">
    <property type="entry name" value="D12N6_MeTrfase_N"/>
</dbReference>
<dbReference type="Gene3D" id="1.20.1260.30">
    <property type="match status" value="1"/>
</dbReference>
<dbReference type="Pfam" id="PF02384">
    <property type="entry name" value="N6_Mtase"/>
    <property type="match status" value="2"/>
</dbReference>
<dbReference type="Proteomes" id="UP000002875">
    <property type="component" value="Plasmid pEMTOL01"/>
</dbReference>
<dbReference type="PANTHER" id="PTHR42998:SF1">
    <property type="entry name" value="TYPE I RESTRICTION ENZYME HINDI METHYLASE SUBUNIT"/>
    <property type="match status" value="1"/>
</dbReference>
<dbReference type="PANTHER" id="PTHR42998">
    <property type="entry name" value="TYPE I RESTRICTION ENZYME HINDVIIP M PROTEIN-RELATED"/>
    <property type="match status" value="1"/>
</dbReference>
<dbReference type="InterPro" id="IPR052916">
    <property type="entry name" value="Type-I_RE_MTase_Subunit"/>
</dbReference>
<keyword evidence="5" id="KW-0949">S-adenosyl-L-methionine</keyword>
<evidence type="ECO:0000256" key="6">
    <source>
        <dbReference type="ARBA" id="ARBA00022747"/>
    </source>
</evidence>
<reference evidence="10 11" key="1">
    <citation type="submission" date="2011-07" db="EMBL/GenBank/DDBJ databases">
        <title>The complete genome of plasmid 1 of Emticicia oligotrophica DSM 17448.</title>
        <authorList>
            <consortium name="US DOE Joint Genome Institute (JGI-PGF)"/>
            <person name="Lucas S."/>
            <person name="Han J."/>
            <person name="Lapidus A."/>
            <person name="Bruce D."/>
            <person name="Goodwin L."/>
            <person name="Pitluck S."/>
            <person name="Peters L."/>
            <person name="Kyrpides N."/>
            <person name="Mavromatis K."/>
            <person name="Ivanova N."/>
            <person name="Ovchinnikova G."/>
            <person name="Teshima H."/>
            <person name="Detter J.C."/>
            <person name="Tapia R."/>
            <person name="Han C."/>
            <person name="Land M."/>
            <person name="Hauser L."/>
            <person name="Markowitz V."/>
            <person name="Cheng J.-F."/>
            <person name="Hugenholtz P."/>
            <person name="Woyke T."/>
            <person name="Wu D."/>
            <person name="Tindall B."/>
            <person name="Pomrenke H."/>
            <person name="Brambilla E."/>
            <person name="Klenk H.-P."/>
            <person name="Eisen J.A."/>
        </authorList>
    </citation>
    <scope>NUCLEOTIDE SEQUENCE [LARGE SCALE GENOMIC DNA]</scope>
    <source>
        <strain evidence="11">DSM 17448 / GPTSA100-15</strain>
        <plasmid evidence="10 11">pEMTOL01</plasmid>
    </source>
</reference>
<evidence type="ECO:0000259" key="9">
    <source>
        <dbReference type="Pfam" id="PF12161"/>
    </source>
</evidence>
<keyword evidence="3 10" id="KW-0489">Methyltransferase</keyword>
<keyword evidence="11" id="KW-1185">Reference proteome</keyword>
<keyword evidence="10" id="KW-0614">Plasmid</keyword>
<dbReference type="InterPro" id="IPR003356">
    <property type="entry name" value="DNA_methylase_A-5"/>
</dbReference>
<evidence type="ECO:0000256" key="7">
    <source>
        <dbReference type="ARBA" id="ARBA00047942"/>
    </source>
</evidence>
<comment type="similarity">
    <text evidence="1">Belongs to the N(4)/N(6)-methyltransferase family.</text>
</comment>
<keyword evidence="6" id="KW-0680">Restriction system</keyword>
<keyword evidence="4" id="KW-0808">Transferase</keyword>
<dbReference type="EC" id="2.1.1.72" evidence="2"/>
<evidence type="ECO:0000256" key="2">
    <source>
        <dbReference type="ARBA" id="ARBA00011900"/>
    </source>
</evidence>
<gene>
    <name evidence="10" type="ordered locus">Emtol_0196</name>
</gene>
<evidence type="ECO:0000313" key="10">
    <source>
        <dbReference type="EMBL" id="AFK05468.1"/>
    </source>
</evidence>
<dbReference type="Pfam" id="PF12161">
    <property type="entry name" value="HsdM_N"/>
    <property type="match status" value="1"/>
</dbReference>
<protein>
    <recommendedName>
        <fullName evidence="2">site-specific DNA-methyltransferase (adenine-specific)</fullName>
        <ecNumber evidence="2">2.1.1.72</ecNumber>
    </recommendedName>
</protein>
<dbReference type="SUPFAM" id="SSF53335">
    <property type="entry name" value="S-adenosyl-L-methionine-dependent methyltransferases"/>
    <property type="match status" value="1"/>
</dbReference>
<dbReference type="GO" id="GO:0008168">
    <property type="term" value="F:methyltransferase activity"/>
    <property type="evidence" value="ECO:0007669"/>
    <property type="project" value="UniProtKB-KW"/>
</dbReference>
<feature type="domain" description="N6 adenine-specific DNA methyltransferase N-terminal" evidence="9">
    <location>
        <begin position="9"/>
        <end position="141"/>
    </location>
</feature>
<evidence type="ECO:0000256" key="1">
    <source>
        <dbReference type="ARBA" id="ARBA00006594"/>
    </source>
</evidence>
<evidence type="ECO:0000256" key="5">
    <source>
        <dbReference type="ARBA" id="ARBA00022691"/>
    </source>
</evidence>
<dbReference type="InterPro" id="IPR038333">
    <property type="entry name" value="T1MK-like_N_sf"/>
</dbReference>
<feature type="domain" description="DNA methylase adenine-specific" evidence="8">
    <location>
        <begin position="572"/>
        <end position="621"/>
    </location>
</feature>
<accession>A0ABM5N7E9</accession>
<dbReference type="Gene3D" id="3.40.50.150">
    <property type="entry name" value="Vaccinia Virus protein VP39"/>
    <property type="match status" value="2"/>
</dbReference>
<dbReference type="EMBL" id="CP002962">
    <property type="protein sequence ID" value="AFK05468.1"/>
    <property type="molecule type" value="Genomic_DNA"/>
</dbReference>
<evidence type="ECO:0000256" key="3">
    <source>
        <dbReference type="ARBA" id="ARBA00022603"/>
    </source>
</evidence>
<dbReference type="PRINTS" id="PR00507">
    <property type="entry name" value="N12N6MTFRASE"/>
</dbReference>
<evidence type="ECO:0000313" key="11">
    <source>
        <dbReference type="Proteomes" id="UP000002875"/>
    </source>
</evidence>
<organism evidence="10 11">
    <name type="scientific">Emticicia oligotrophica (strain DSM 17448 / CIP 109782 / MTCC 6937 / GPTSA100-15)</name>
    <dbReference type="NCBI Taxonomy" id="929562"/>
    <lineage>
        <taxon>Bacteria</taxon>
        <taxon>Pseudomonadati</taxon>
        <taxon>Bacteroidota</taxon>
        <taxon>Cytophagia</taxon>
        <taxon>Cytophagales</taxon>
        <taxon>Leadbetterellaceae</taxon>
        <taxon>Emticicia</taxon>
    </lineage>
</organism>
<comment type="catalytic activity">
    <reaction evidence="7">
        <text>a 2'-deoxyadenosine in DNA + S-adenosyl-L-methionine = an N(6)-methyl-2'-deoxyadenosine in DNA + S-adenosyl-L-homocysteine + H(+)</text>
        <dbReference type="Rhea" id="RHEA:15197"/>
        <dbReference type="Rhea" id="RHEA-COMP:12418"/>
        <dbReference type="Rhea" id="RHEA-COMP:12419"/>
        <dbReference type="ChEBI" id="CHEBI:15378"/>
        <dbReference type="ChEBI" id="CHEBI:57856"/>
        <dbReference type="ChEBI" id="CHEBI:59789"/>
        <dbReference type="ChEBI" id="CHEBI:90615"/>
        <dbReference type="ChEBI" id="CHEBI:90616"/>
        <dbReference type="EC" id="2.1.1.72"/>
    </reaction>
</comment>
<name>A0ABM5N7E9_EMTOG</name>
<proteinExistence type="inferred from homology"/>